<feature type="compositionally biased region" description="Low complexity" evidence="1">
    <location>
        <begin position="100"/>
        <end position="117"/>
    </location>
</feature>
<dbReference type="EMBL" id="ONZQ02000005">
    <property type="protein sequence ID" value="SPO01573.1"/>
    <property type="molecule type" value="Genomic_DNA"/>
</dbReference>
<keyword evidence="2" id="KW-0472">Membrane</keyword>
<feature type="region of interest" description="Disordered" evidence="1">
    <location>
        <begin position="99"/>
        <end position="124"/>
    </location>
</feature>
<evidence type="ECO:0000256" key="1">
    <source>
        <dbReference type="SAM" id="MobiDB-lite"/>
    </source>
</evidence>
<reference evidence="3" key="1">
    <citation type="submission" date="2018-03" db="EMBL/GenBank/DDBJ databases">
        <authorList>
            <person name="Guldener U."/>
        </authorList>
    </citation>
    <scope>NUCLEOTIDE SEQUENCE</scope>
</reference>
<protein>
    <recommendedName>
        <fullName evidence="5">Apple domain-containing protein</fullName>
    </recommendedName>
</protein>
<gene>
    <name evidence="3" type="ORF">DNG_04246</name>
</gene>
<feature type="region of interest" description="Disordered" evidence="1">
    <location>
        <begin position="26"/>
        <end position="49"/>
    </location>
</feature>
<organism evidence="3 4">
    <name type="scientific">Cephalotrichum gorgonifer</name>
    <dbReference type="NCBI Taxonomy" id="2041049"/>
    <lineage>
        <taxon>Eukaryota</taxon>
        <taxon>Fungi</taxon>
        <taxon>Dikarya</taxon>
        <taxon>Ascomycota</taxon>
        <taxon>Pezizomycotina</taxon>
        <taxon>Sordariomycetes</taxon>
        <taxon>Hypocreomycetidae</taxon>
        <taxon>Microascales</taxon>
        <taxon>Microascaceae</taxon>
        <taxon>Cephalotrichum</taxon>
    </lineage>
</organism>
<evidence type="ECO:0008006" key="5">
    <source>
        <dbReference type="Google" id="ProtNLM"/>
    </source>
</evidence>
<keyword evidence="2" id="KW-1133">Transmembrane helix</keyword>
<feature type="transmembrane region" description="Helical" evidence="2">
    <location>
        <begin position="63"/>
        <end position="88"/>
    </location>
</feature>
<keyword evidence="4" id="KW-1185">Reference proteome</keyword>
<dbReference type="AlphaFoldDB" id="A0AAE8SUR2"/>
<comment type="caution">
    <text evidence="3">The sequence shown here is derived from an EMBL/GenBank/DDBJ whole genome shotgun (WGS) entry which is preliminary data.</text>
</comment>
<dbReference type="Proteomes" id="UP001187682">
    <property type="component" value="Unassembled WGS sequence"/>
</dbReference>
<evidence type="ECO:0000313" key="4">
    <source>
        <dbReference type="Proteomes" id="UP001187682"/>
    </source>
</evidence>
<name>A0AAE8SUR2_9PEZI</name>
<sequence length="242" mass="24999">MAQPTPTIPDGIEAVQHHNYPEVVPSPALLSGKESYTPSSGPQYALPVSPPEKKILGLRRTTFLLLLLLILVVVVAAVGGGVGGSMAVDNAYKRGLAEGSATAPTPTETAPSPTATSDRVSAPPSEGILALDCPNLSATTNDVQIGGTKTTFRATCGANHPGNDMTLLPAYSFHDCMLACAAFNAVDGLGDAKCVGIHFNAKLSLLSSNGGNCWLKSKLGNVELSTDKETTNLMIAGQLLED</sequence>
<keyword evidence="2" id="KW-0812">Transmembrane</keyword>
<evidence type="ECO:0000313" key="3">
    <source>
        <dbReference type="EMBL" id="SPO01573.1"/>
    </source>
</evidence>
<accession>A0AAE8SUR2</accession>
<proteinExistence type="predicted"/>
<evidence type="ECO:0000256" key="2">
    <source>
        <dbReference type="SAM" id="Phobius"/>
    </source>
</evidence>